<protein>
    <submittedName>
        <fullName evidence="2">Inovirus Gp2 family protein</fullName>
    </submittedName>
</protein>
<organism evidence="2 3">
    <name type="scientific">Klebsiella michiganensis</name>
    <dbReference type="NCBI Taxonomy" id="1134687"/>
    <lineage>
        <taxon>Bacteria</taxon>
        <taxon>Pseudomonadati</taxon>
        <taxon>Pseudomonadota</taxon>
        <taxon>Gammaproteobacteria</taxon>
        <taxon>Enterobacterales</taxon>
        <taxon>Enterobacteriaceae</taxon>
        <taxon>Klebsiella/Raoultella group</taxon>
        <taxon>Klebsiella</taxon>
    </lineage>
</organism>
<dbReference type="EMBL" id="CP102103">
    <property type="protein sequence ID" value="UWZ73561.1"/>
    <property type="molecule type" value="Genomic_DNA"/>
</dbReference>
<dbReference type="Pfam" id="PF11726">
    <property type="entry name" value="YagK_YfjJ_C"/>
    <property type="match status" value="1"/>
</dbReference>
<dbReference type="Proteomes" id="UP001060345">
    <property type="component" value="Chromosome"/>
</dbReference>
<evidence type="ECO:0000313" key="3">
    <source>
        <dbReference type="Proteomes" id="UP001060345"/>
    </source>
</evidence>
<name>A0AAX3CPZ1_9ENTR</name>
<evidence type="ECO:0000313" key="2">
    <source>
        <dbReference type="EMBL" id="UWZ73561.1"/>
    </source>
</evidence>
<feature type="domain" description="YagK/YfjJ C-terminal" evidence="1">
    <location>
        <begin position="31"/>
        <end position="209"/>
    </location>
</feature>
<reference evidence="2" key="1">
    <citation type="submission" date="2022-08" db="EMBL/GenBank/DDBJ databases">
        <title>Genomic characterization and comparative genomic analysis of a strain of klebsiella michiganensis carrying blaKPC-2 isolated from the blood of children with very preterm bloodstream infection.</title>
        <authorList>
            <person name="Zhang N."/>
        </authorList>
    </citation>
    <scope>NUCLEOTIDE SEQUENCE</scope>
    <source>
        <strain evidence="2">BSI-KPN166</strain>
    </source>
</reference>
<evidence type="ECO:0000259" key="1">
    <source>
        <dbReference type="Pfam" id="PF11726"/>
    </source>
</evidence>
<dbReference type="RefSeq" id="WP_260745694.1">
    <property type="nucleotide sequence ID" value="NZ_CP102103.1"/>
</dbReference>
<gene>
    <name evidence="2" type="ORF">NP224_25855</name>
</gene>
<dbReference type="InterPro" id="IPR057271">
    <property type="entry name" value="YagK_YfjJ_C"/>
</dbReference>
<sequence length="211" mass="24411">MLNHLCLDWSQAPFNEKYLQAIINTMDNALMQHHRTLAVRVDLRLPEYRDIGDSINCTPNITRGLLSRFIRSAQSKIDAFHKRQAKQGKRINPCKVRYLWVKEIADASKPHFHVVLFVNKDTFRGLGDFLHTGDNLGSFIQDAWLSALGLEDYPEYRQLVHFPANPLYVLDINAANFQQACNALTFRISYFAKEHTKVYDAYERSIGYSQC</sequence>
<proteinExistence type="predicted"/>
<accession>A0AAX3CPZ1</accession>
<dbReference type="AlphaFoldDB" id="A0AAX3CPZ1"/>